<protein>
    <submittedName>
        <fullName evidence="1">Uncharacterized protein</fullName>
    </submittedName>
</protein>
<evidence type="ECO:0000313" key="1">
    <source>
        <dbReference type="EMBL" id="MBB6060779.1"/>
    </source>
</evidence>
<reference evidence="1 2" key="1">
    <citation type="submission" date="2020-08" db="EMBL/GenBank/DDBJ databases">
        <title>Genomic Encyclopedia of Type Strains, Phase IV (KMG-IV): sequencing the most valuable type-strain genomes for metagenomic binning, comparative biology and taxonomic classification.</title>
        <authorList>
            <person name="Goeker M."/>
        </authorList>
    </citation>
    <scope>NUCLEOTIDE SEQUENCE [LARGE SCALE GENOMIC DNA]</scope>
    <source>
        <strain evidence="1 2">DSM 26718</strain>
    </source>
</reference>
<name>A0A7W9T4Q5_9BACT</name>
<sequence>MAEYQVKSMESRTFRLLTEGAALGELHYTEWFSFKAVLTLADGTSLRAEPKGFWGTTIEVKDQQASVLLSFKMHWNGNIVLKSRLGGEGRALVLKNQSVLKNTYVLQDKHGQELLTIQPDFKWSNANYDYTLHSTDLFETVEDKHLLLLTAIHCTNYYMTVSAGAVATMVAAT</sequence>
<dbReference type="Proteomes" id="UP000532746">
    <property type="component" value="Unassembled WGS sequence"/>
</dbReference>
<accession>A0A7W9T4Q5</accession>
<gene>
    <name evidence="1" type="ORF">HNQ93_003654</name>
</gene>
<dbReference type="AlphaFoldDB" id="A0A7W9T4Q5"/>
<keyword evidence="2" id="KW-1185">Reference proteome</keyword>
<comment type="caution">
    <text evidence="1">The sequence shown here is derived from an EMBL/GenBank/DDBJ whole genome shotgun (WGS) entry which is preliminary data.</text>
</comment>
<proteinExistence type="predicted"/>
<dbReference type="EMBL" id="JACHGG010000006">
    <property type="protein sequence ID" value="MBB6060779.1"/>
    <property type="molecule type" value="Genomic_DNA"/>
</dbReference>
<dbReference type="RefSeq" id="WP_183404844.1">
    <property type="nucleotide sequence ID" value="NZ_JACHGG010000006.1"/>
</dbReference>
<evidence type="ECO:0000313" key="2">
    <source>
        <dbReference type="Proteomes" id="UP000532746"/>
    </source>
</evidence>
<organism evidence="1 2">
    <name type="scientific">Hymenobacter luteus</name>
    <dbReference type="NCBI Taxonomy" id="1411122"/>
    <lineage>
        <taxon>Bacteria</taxon>
        <taxon>Pseudomonadati</taxon>
        <taxon>Bacteroidota</taxon>
        <taxon>Cytophagia</taxon>
        <taxon>Cytophagales</taxon>
        <taxon>Hymenobacteraceae</taxon>
        <taxon>Hymenobacter</taxon>
    </lineage>
</organism>